<dbReference type="SUPFAM" id="SSF51735">
    <property type="entry name" value="NAD(P)-binding Rossmann-fold domains"/>
    <property type="match status" value="1"/>
</dbReference>
<name>A0ABZ2TM26_9RHOB</name>
<protein>
    <submittedName>
        <fullName evidence="1">SDR family oxidoreductase</fullName>
    </submittedName>
</protein>
<dbReference type="Gene3D" id="3.40.50.720">
    <property type="entry name" value="NAD(P)-binding Rossmann-like Domain"/>
    <property type="match status" value="1"/>
</dbReference>
<dbReference type="Proteomes" id="UP001281305">
    <property type="component" value="Chromosome"/>
</dbReference>
<reference evidence="1 2" key="1">
    <citation type="submission" date="2024-02" db="EMBL/GenBank/DDBJ databases">
        <title>Roseovarius strain W115 nov., isolated from a marine algae.</title>
        <authorList>
            <person name="Lee M.W."/>
            <person name="Lee J.K."/>
            <person name="Kim J.M."/>
            <person name="Choi D.G."/>
            <person name="Baek J.H."/>
            <person name="Bayburt H."/>
            <person name="Jung J.J."/>
            <person name="Han D.M."/>
            <person name="Jeon C.O."/>
        </authorList>
    </citation>
    <scope>NUCLEOTIDE SEQUENCE [LARGE SCALE GENOMIC DNA]</scope>
    <source>
        <strain evidence="1 2">W115</strain>
    </source>
</reference>
<dbReference type="RefSeq" id="WP_339106821.1">
    <property type="nucleotide sequence ID" value="NZ_CP146606.1"/>
</dbReference>
<dbReference type="InterPro" id="IPR036291">
    <property type="entry name" value="NAD(P)-bd_dom_sf"/>
</dbReference>
<keyword evidence="2" id="KW-1185">Reference proteome</keyword>
<evidence type="ECO:0000313" key="2">
    <source>
        <dbReference type="Proteomes" id="UP001281305"/>
    </source>
</evidence>
<dbReference type="Pfam" id="PF13561">
    <property type="entry name" value="adh_short_C2"/>
    <property type="match status" value="1"/>
</dbReference>
<sequence length="39" mass="4104">MGHIASPQEIVDVMLFLASDAARYMCGALVEVNGGKPVI</sequence>
<accession>A0ABZ2TM26</accession>
<evidence type="ECO:0000313" key="1">
    <source>
        <dbReference type="EMBL" id="WYK19193.1"/>
    </source>
</evidence>
<organism evidence="1 2">
    <name type="scientific">Roseovarius rhodophyticola</name>
    <dbReference type="NCBI Taxonomy" id="3080827"/>
    <lineage>
        <taxon>Bacteria</taxon>
        <taxon>Pseudomonadati</taxon>
        <taxon>Pseudomonadota</taxon>
        <taxon>Alphaproteobacteria</taxon>
        <taxon>Rhodobacterales</taxon>
        <taxon>Roseobacteraceae</taxon>
        <taxon>Roseovarius</taxon>
    </lineage>
</organism>
<gene>
    <name evidence="1" type="ORF">RZS32_004760</name>
</gene>
<dbReference type="EMBL" id="CP146606">
    <property type="protein sequence ID" value="WYK19193.1"/>
    <property type="molecule type" value="Genomic_DNA"/>
</dbReference>
<proteinExistence type="predicted"/>
<dbReference type="InterPro" id="IPR002347">
    <property type="entry name" value="SDR_fam"/>
</dbReference>